<proteinExistence type="predicted"/>
<dbReference type="AlphaFoldDB" id="A0A5B7JWN1"/>
<organism evidence="1 2">
    <name type="scientific">Portunus trituberculatus</name>
    <name type="common">Swimming crab</name>
    <name type="synonym">Neptunus trituberculatus</name>
    <dbReference type="NCBI Taxonomy" id="210409"/>
    <lineage>
        <taxon>Eukaryota</taxon>
        <taxon>Metazoa</taxon>
        <taxon>Ecdysozoa</taxon>
        <taxon>Arthropoda</taxon>
        <taxon>Crustacea</taxon>
        <taxon>Multicrustacea</taxon>
        <taxon>Malacostraca</taxon>
        <taxon>Eumalacostraca</taxon>
        <taxon>Eucarida</taxon>
        <taxon>Decapoda</taxon>
        <taxon>Pleocyemata</taxon>
        <taxon>Brachyura</taxon>
        <taxon>Eubrachyura</taxon>
        <taxon>Portunoidea</taxon>
        <taxon>Portunidae</taxon>
        <taxon>Portuninae</taxon>
        <taxon>Portunus</taxon>
    </lineage>
</organism>
<evidence type="ECO:0000313" key="1">
    <source>
        <dbReference type="EMBL" id="MPD00463.1"/>
    </source>
</evidence>
<name>A0A5B7JWN1_PORTR</name>
<dbReference type="Proteomes" id="UP000324222">
    <property type="component" value="Unassembled WGS sequence"/>
</dbReference>
<comment type="caution">
    <text evidence="1">The sequence shown here is derived from an EMBL/GenBank/DDBJ whole genome shotgun (WGS) entry which is preliminary data.</text>
</comment>
<keyword evidence="2" id="KW-1185">Reference proteome</keyword>
<gene>
    <name evidence="1" type="ORF">E2C01_095936</name>
</gene>
<evidence type="ECO:0000313" key="2">
    <source>
        <dbReference type="Proteomes" id="UP000324222"/>
    </source>
</evidence>
<reference evidence="1 2" key="1">
    <citation type="submission" date="2019-05" db="EMBL/GenBank/DDBJ databases">
        <title>Another draft genome of Portunus trituberculatus and its Hox gene families provides insights of decapod evolution.</title>
        <authorList>
            <person name="Jeong J.-H."/>
            <person name="Song I."/>
            <person name="Kim S."/>
            <person name="Choi T."/>
            <person name="Kim D."/>
            <person name="Ryu S."/>
            <person name="Kim W."/>
        </authorList>
    </citation>
    <scope>NUCLEOTIDE SEQUENCE [LARGE SCALE GENOMIC DNA]</scope>
    <source>
        <tissue evidence="1">Muscle</tissue>
    </source>
</reference>
<protein>
    <submittedName>
        <fullName evidence="1">Uncharacterized protein</fullName>
    </submittedName>
</protein>
<sequence length="103" mass="11228">MMVSGGERRRSAWRGGAGTLLANSHKSWLNHARVSIQPKAFSRGFDFIMDIDSVRDYALRVEALREAWRRASCTLVRCGRGQAAGRRGVVVACHGEVEAAGVG</sequence>
<accession>A0A5B7JWN1</accession>
<dbReference type="EMBL" id="VSRR010123019">
    <property type="protein sequence ID" value="MPD00463.1"/>
    <property type="molecule type" value="Genomic_DNA"/>
</dbReference>